<protein>
    <recommendedName>
        <fullName evidence="3">Phage protein Gp19/Gp15/Gp42</fullName>
    </recommendedName>
</protein>
<dbReference type="Proteomes" id="UP000423525">
    <property type="component" value="Chromosome"/>
</dbReference>
<accession>A0A6I8MG30</accession>
<name>A0A6I8MG30_9CORY</name>
<sequence>MAIFLKIPIVEIWPDLDGSRESYAERLIGRAEAIIMQRFPTLEKRTRDGSISASVVAGVVEDMVTRALDKTSRGGMDKLAYPEVQMEWSSDGGLGSGNLLWLTTDEIVLLSPPQPRGVFSIRKAPTPTFSEGSNRW</sequence>
<dbReference type="EMBL" id="LR738855">
    <property type="protein sequence ID" value="VZH84179.1"/>
    <property type="molecule type" value="Genomic_DNA"/>
</dbReference>
<reference evidence="1 2" key="1">
    <citation type="submission" date="2019-11" db="EMBL/GenBank/DDBJ databases">
        <authorList>
            <person name="Brisse S."/>
        </authorList>
    </citation>
    <scope>NUCLEOTIDE SEQUENCE [LARGE SCALE GENOMIC DNA]</scope>
    <source>
        <strain evidence="1">FRC0190</strain>
    </source>
</reference>
<gene>
    <name evidence="1" type="ORF">FRC0190_00215</name>
</gene>
<evidence type="ECO:0008006" key="3">
    <source>
        <dbReference type="Google" id="ProtNLM"/>
    </source>
</evidence>
<dbReference type="RefSeq" id="WP_155871242.1">
    <property type="nucleotide sequence ID" value="NZ_LR738855.1"/>
</dbReference>
<organism evidence="1 2">
    <name type="scientific">Corynebacterium rouxii</name>
    <dbReference type="NCBI Taxonomy" id="2719119"/>
    <lineage>
        <taxon>Bacteria</taxon>
        <taxon>Bacillati</taxon>
        <taxon>Actinomycetota</taxon>
        <taxon>Actinomycetes</taxon>
        <taxon>Mycobacteriales</taxon>
        <taxon>Corynebacteriaceae</taxon>
        <taxon>Corynebacterium</taxon>
    </lineage>
</organism>
<evidence type="ECO:0000313" key="1">
    <source>
        <dbReference type="EMBL" id="VZH84179.1"/>
    </source>
</evidence>
<dbReference type="KEGG" id="crf:FRC0190_00215"/>
<evidence type="ECO:0000313" key="2">
    <source>
        <dbReference type="Proteomes" id="UP000423525"/>
    </source>
</evidence>
<dbReference type="AlphaFoldDB" id="A0A6I8MG30"/>
<proteinExistence type="predicted"/>